<keyword evidence="6" id="KW-0456">Lyase</keyword>
<evidence type="ECO:0000256" key="1">
    <source>
        <dbReference type="ARBA" id="ARBA00022598"/>
    </source>
</evidence>
<keyword evidence="3" id="KW-0067">ATP-binding</keyword>
<accession>K1SJZ4</accession>
<dbReference type="PROSITE" id="PS50975">
    <property type="entry name" value="ATP_GRASP"/>
    <property type="match status" value="1"/>
</dbReference>
<dbReference type="GO" id="GO:0005524">
    <property type="term" value="F:ATP binding"/>
    <property type="evidence" value="ECO:0007669"/>
    <property type="project" value="UniProtKB-KW"/>
</dbReference>
<keyword evidence="4" id="KW-0092">Biotin</keyword>
<dbReference type="FunFam" id="3.30.1490.20:FF:000003">
    <property type="entry name" value="acetyl-CoA carboxylase isoform X1"/>
    <property type="match status" value="1"/>
</dbReference>
<feature type="domain" description="ATP-grasp" evidence="5">
    <location>
        <begin position="18"/>
        <end position="215"/>
    </location>
</feature>
<dbReference type="Pfam" id="PF02786">
    <property type="entry name" value="CPSase_L_D2"/>
    <property type="match status" value="1"/>
</dbReference>
<feature type="non-terminal residue" evidence="6">
    <location>
        <position position="241"/>
    </location>
</feature>
<keyword evidence="1" id="KW-0436">Ligase</keyword>
<gene>
    <name evidence="6" type="ORF">LEA_19271</name>
</gene>
<dbReference type="GO" id="GO:0046872">
    <property type="term" value="F:metal ion binding"/>
    <property type="evidence" value="ECO:0007669"/>
    <property type="project" value="InterPro"/>
</dbReference>
<dbReference type="PANTHER" id="PTHR18866">
    <property type="entry name" value="CARBOXYLASE:PYRUVATE/ACETYL-COA/PROPIONYL-COA CARBOXYLASE"/>
    <property type="match status" value="1"/>
</dbReference>
<dbReference type="PROSITE" id="PS00867">
    <property type="entry name" value="CPSASE_2"/>
    <property type="match status" value="1"/>
</dbReference>
<dbReference type="Gene3D" id="3.30.470.20">
    <property type="entry name" value="ATP-grasp fold, B domain"/>
    <property type="match status" value="1"/>
</dbReference>
<protein>
    <submittedName>
        <fullName evidence="6">Urea amidolyase-related protein</fullName>
    </submittedName>
</protein>
<reference evidence="6" key="1">
    <citation type="journal article" date="2013" name="Environ. Microbiol.">
        <title>Microbiota from the distal guts of lean and obese adolescents exhibit partial functional redundancy besides clear differences in community structure.</title>
        <authorList>
            <person name="Ferrer M."/>
            <person name="Ruiz A."/>
            <person name="Lanza F."/>
            <person name="Haange S.B."/>
            <person name="Oberbach A."/>
            <person name="Till H."/>
            <person name="Bargiela R."/>
            <person name="Campoy C."/>
            <person name="Segura M.T."/>
            <person name="Richter M."/>
            <person name="von Bergen M."/>
            <person name="Seifert J."/>
            <person name="Suarez A."/>
        </authorList>
    </citation>
    <scope>NUCLEOTIDE SEQUENCE</scope>
</reference>
<evidence type="ECO:0000256" key="3">
    <source>
        <dbReference type="ARBA" id="ARBA00022840"/>
    </source>
</evidence>
<dbReference type="AlphaFoldDB" id="K1SJZ4"/>
<dbReference type="GO" id="GO:0016829">
    <property type="term" value="F:lyase activity"/>
    <property type="evidence" value="ECO:0007669"/>
    <property type="project" value="UniProtKB-KW"/>
</dbReference>
<dbReference type="PANTHER" id="PTHR18866:SF128">
    <property type="entry name" value="UREA AMIDOLYASE"/>
    <property type="match status" value="1"/>
</dbReference>
<dbReference type="InterPro" id="IPR011761">
    <property type="entry name" value="ATP-grasp"/>
</dbReference>
<dbReference type="InterPro" id="IPR050856">
    <property type="entry name" value="Biotin_carboxylase_complex"/>
</dbReference>
<comment type="caution">
    <text evidence="6">The sequence shown here is derived from an EMBL/GenBank/DDBJ whole genome shotgun (WGS) entry which is preliminary data.</text>
</comment>
<dbReference type="PROSITE" id="PS00866">
    <property type="entry name" value="CPSASE_1"/>
    <property type="match status" value="1"/>
</dbReference>
<dbReference type="EMBL" id="AJWY01013248">
    <property type="protein sequence ID" value="EKC47651.1"/>
    <property type="molecule type" value="Genomic_DNA"/>
</dbReference>
<organism evidence="6">
    <name type="scientific">human gut metagenome</name>
    <dbReference type="NCBI Taxonomy" id="408170"/>
    <lineage>
        <taxon>unclassified sequences</taxon>
        <taxon>metagenomes</taxon>
        <taxon>organismal metagenomes</taxon>
    </lineage>
</organism>
<evidence type="ECO:0000256" key="2">
    <source>
        <dbReference type="ARBA" id="ARBA00022741"/>
    </source>
</evidence>
<sequence>MGPDSNQIKLFGLKHSAREIAEKANVPLLSGTGLISDTDIAVNSAEKIGYPVMIKSTAGGGGIGIRICENKQELIDSFDNVRHLAENNFNDSGVFIEKYIRKARHVEVQIFGNTFGEIAVLGERDCSVQRRNQKVVEEAPAPNFPDYVRKEMYKSARCLAKAAGYRNAGTVEFLYDEEAEQFYFLEVNTRLQVEHGITEEVVGIDLVEWMIKEAADELKDIDRDYSMNGNAIEVRVYAEDC</sequence>
<keyword evidence="2" id="KW-0547">Nucleotide-binding</keyword>
<evidence type="ECO:0000259" key="5">
    <source>
        <dbReference type="PROSITE" id="PS50975"/>
    </source>
</evidence>
<proteinExistence type="predicted"/>
<name>K1SJZ4_9ZZZZ</name>
<dbReference type="SUPFAM" id="SSF56059">
    <property type="entry name" value="Glutathione synthetase ATP-binding domain-like"/>
    <property type="match status" value="1"/>
</dbReference>
<dbReference type="InterPro" id="IPR005479">
    <property type="entry name" value="CPAse_ATP-bd"/>
</dbReference>
<evidence type="ECO:0000256" key="4">
    <source>
        <dbReference type="ARBA" id="ARBA00023267"/>
    </source>
</evidence>
<evidence type="ECO:0000313" key="6">
    <source>
        <dbReference type="EMBL" id="EKC47651.1"/>
    </source>
</evidence>
<dbReference type="GO" id="GO:0016874">
    <property type="term" value="F:ligase activity"/>
    <property type="evidence" value="ECO:0007669"/>
    <property type="project" value="UniProtKB-KW"/>
</dbReference>